<reference evidence="2" key="1">
    <citation type="submission" date="2016-10" db="EMBL/GenBank/DDBJ databases">
        <title>Draft Genome Sequence of Nocardioides luteus Strain BAFB, an Alkane-Degrading Bacterium Isolated from JP-7 Polluted Soil.</title>
        <authorList>
            <person name="Brown L."/>
            <person name="Ruiz O.N."/>
            <person name="Gunasekera T."/>
        </authorList>
    </citation>
    <scope>NUCLEOTIDE SEQUENCE [LARGE SCALE GENOMIC DNA]</scope>
    <source>
        <strain evidence="2">BAFB</strain>
    </source>
</reference>
<sequence>MTASAAELAEAYFTAWQERDFTRLRSLLADEVSFAGPLATIEGADECVAGLEGMAQVLDKIEVKERLADGPSVITWFDLHTTIAEPAPTANWMRVEDGLISEIRVAFDPRGILAARG</sequence>
<organism evidence="2 3">
    <name type="scientific">Nocardioides luteus</name>
    <dbReference type="NCBI Taxonomy" id="1844"/>
    <lineage>
        <taxon>Bacteria</taxon>
        <taxon>Bacillati</taxon>
        <taxon>Actinomycetota</taxon>
        <taxon>Actinomycetes</taxon>
        <taxon>Propionibacteriales</taxon>
        <taxon>Nocardioidaceae</taxon>
        <taxon>Nocardioides</taxon>
    </lineage>
</organism>
<comment type="caution">
    <text evidence="2">The sequence shown here is derived from an EMBL/GenBank/DDBJ whole genome shotgun (WGS) entry which is preliminary data.</text>
</comment>
<dbReference type="InterPro" id="IPR032710">
    <property type="entry name" value="NTF2-like_dom_sf"/>
</dbReference>
<keyword evidence="3" id="KW-1185">Reference proteome</keyword>
<dbReference type="AlphaFoldDB" id="A0A1J4N9Y6"/>
<evidence type="ECO:0000259" key="1">
    <source>
        <dbReference type="Pfam" id="PF12680"/>
    </source>
</evidence>
<dbReference type="RefSeq" id="WP_045548619.1">
    <property type="nucleotide sequence ID" value="NZ_JZDQ02000008.1"/>
</dbReference>
<dbReference type="OrthoDB" id="118733at2"/>
<dbReference type="Pfam" id="PF12680">
    <property type="entry name" value="SnoaL_2"/>
    <property type="match status" value="1"/>
</dbReference>
<gene>
    <name evidence="2" type="ORF">UG56_007115</name>
</gene>
<name>A0A1J4N9Y6_9ACTN</name>
<dbReference type="SUPFAM" id="SSF54427">
    <property type="entry name" value="NTF2-like"/>
    <property type="match status" value="1"/>
</dbReference>
<evidence type="ECO:0000313" key="2">
    <source>
        <dbReference type="EMBL" id="OIJ27456.1"/>
    </source>
</evidence>
<protein>
    <submittedName>
        <fullName evidence="2">DUF4440 domain-containing protein</fullName>
    </submittedName>
</protein>
<dbReference type="InterPro" id="IPR037401">
    <property type="entry name" value="SnoaL-like"/>
</dbReference>
<dbReference type="EMBL" id="JZDQ02000008">
    <property type="protein sequence ID" value="OIJ27456.1"/>
    <property type="molecule type" value="Genomic_DNA"/>
</dbReference>
<proteinExistence type="predicted"/>
<dbReference type="Proteomes" id="UP000033772">
    <property type="component" value="Unassembled WGS sequence"/>
</dbReference>
<evidence type="ECO:0000313" key="3">
    <source>
        <dbReference type="Proteomes" id="UP000033772"/>
    </source>
</evidence>
<dbReference type="Gene3D" id="3.10.450.50">
    <property type="match status" value="1"/>
</dbReference>
<feature type="domain" description="SnoaL-like" evidence="1">
    <location>
        <begin position="9"/>
        <end position="102"/>
    </location>
</feature>
<accession>A0A1J4N9Y6</accession>